<dbReference type="SMART" id="SM00387">
    <property type="entry name" value="HATPase_c"/>
    <property type="match status" value="1"/>
</dbReference>
<proteinExistence type="predicted"/>
<feature type="transmembrane region" description="Helical" evidence="6">
    <location>
        <begin position="95"/>
        <end position="115"/>
    </location>
</feature>
<feature type="transmembrane region" description="Helical" evidence="6">
    <location>
        <begin position="61"/>
        <end position="83"/>
    </location>
</feature>
<dbReference type="InterPro" id="IPR036097">
    <property type="entry name" value="HisK_dim/P_sf"/>
</dbReference>
<keyword evidence="6" id="KW-0472">Membrane</keyword>
<dbReference type="Pfam" id="PF00512">
    <property type="entry name" value="HisKA"/>
    <property type="match status" value="1"/>
</dbReference>
<accession>A0A1G2CRB7</accession>
<evidence type="ECO:0000256" key="6">
    <source>
        <dbReference type="SAM" id="Phobius"/>
    </source>
</evidence>
<evidence type="ECO:0000256" key="3">
    <source>
        <dbReference type="ARBA" id="ARBA00022553"/>
    </source>
</evidence>
<feature type="transmembrane region" description="Helical" evidence="6">
    <location>
        <begin position="167"/>
        <end position="189"/>
    </location>
</feature>
<protein>
    <recommendedName>
        <fullName evidence="2">histidine kinase</fullName>
        <ecNumber evidence="2">2.7.13.3</ecNumber>
    </recommendedName>
</protein>
<dbReference type="InterPro" id="IPR003661">
    <property type="entry name" value="HisK_dim/P_dom"/>
</dbReference>
<dbReference type="InterPro" id="IPR005467">
    <property type="entry name" value="His_kinase_dom"/>
</dbReference>
<evidence type="ECO:0000256" key="4">
    <source>
        <dbReference type="ARBA" id="ARBA00022679"/>
    </source>
</evidence>
<name>A0A1G2CRB7_9BACT</name>
<dbReference type="Pfam" id="PF02518">
    <property type="entry name" value="HATPase_c"/>
    <property type="match status" value="1"/>
</dbReference>
<dbReference type="PRINTS" id="PR00344">
    <property type="entry name" value="BCTRLSENSOR"/>
</dbReference>
<dbReference type="SUPFAM" id="SSF55874">
    <property type="entry name" value="ATPase domain of HSP90 chaperone/DNA topoisomerase II/histidine kinase"/>
    <property type="match status" value="1"/>
</dbReference>
<dbReference type="CDD" id="cd00075">
    <property type="entry name" value="HATPase"/>
    <property type="match status" value="1"/>
</dbReference>
<keyword evidence="3" id="KW-0597">Phosphoprotein</keyword>
<comment type="caution">
    <text evidence="8">The sequence shown here is derived from an EMBL/GenBank/DDBJ whole genome shotgun (WGS) entry which is preliminary data.</text>
</comment>
<dbReference type="InterPro" id="IPR036890">
    <property type="entry name" value="HATPase_C_sf"/>
</dbReference>
<dbReference type="InterPro" id="IPR004358">
    <property type="entry name" value="Sig_transdc_His_kin-like_C"/>
</dbReference>
<dbReference type="EMBL" id="MHLH01000015">
    <property type="protein sequence ID" value="OGZ03797.1"/>
    <property type="molecule type" value="Genomic_DNA"/>
</dbReference>
<dbReference type="PROSITE" id="PS50109">
    <property type="entry name" value="HIS_KIN"/>
    <property type="match status" value="1"/>
</dbReference>
<dbReference type="InterPro" id="IPR003594">
    <property type="entry name" value="HATPase_dom"/>
</dbReference>
<dbReference type="AlphaFoldDB" id="A0A1G2CRB7"/>
<evidence type="ECO:0000313" key="8">
    <source>
        <dbReference type="EMBL" id="OGZ03797.1"/>
    </source>
</evidence>
<dbReference type="Gene3D" id="3.30.565.10">
    <property type="entry name" value="Histidine kinase-like ATPase, C-terminal domain"/>
    <property type="match status" value="1"/>
</dbReference>
<dbReference type="GO" id="GO:0005886">
    <property type="term" value="C:plasma membrane"/>
    <property type="evidence" value="ECO:0007669"/>
    <property type="project" value="TreeGrafter"/>
</dbReference>
<feature type="transmembrane region" description="Helical" evidence="6">
    <location>
        <begin position="135"/>
        <end position="155"/>
    </location>
</feature>
<evidence type="ECO:0000313" key="9">
    <source>
        <dbReference type="Proteomes" id="UP000178841"/>
    </source>
</evidence>
<keyword evidence="6" id="KW-1133">Transmembrane helix</keyword>
<feature type="transmembrane region" description="Helical" evidence="6">
    <location>
        <begin position="248"/>
        <end position="267"/>
    </location>
</feature>
<dbReference type="Gene3D" id="1.10.287.130">
    <property type="match status" value="1"/>
</dbReference>
<keyword evidence="6" id="KW-0812">Transmembrane</keyword>
<feature type="transmembrane region" description="Helical" evidence="6">
    <location>
        <begin position="31"/>
        <end position="49"/>
    </location>
</feature>
<gene>
    <name evidence="8" type="ORF">A2648_02475</name>
</gene>
<dbReference type="GO" id="GO:0000155">
    <property type="term" value="F:phosphorelay sensor kinase activity"/>
    <property type="evidence" value="ECO:0007669"/>
    <property type="project" value="InterPro"/>
</dbReference>
<dbReference type="EC" id="2.7.13.3" evidence="2"/>
<reference evidence="8 9" key="1">
    <citation type="journal article" date="2016" name="Nat. Commun.">
        <title>Thousands of microbial genomes shed light on interconnected biogeochemical processes in an aquifer system.</title>
        <authorList>
            <person name="Anantharaman K."/>
            <person name="Brown C.T."/>
            <person name="Hug L.A."/>
            <person name="Sharon I."/>
            <person name="Castelle C.J."/>
            <person name="Probst A.J."/>
            <person name="Thomas B.C."/>
            <person name="Singh A."/>
            <person name="Wilkins M.J."/>
            <person name="Karaoz U."/>
            <person name="Brodie E.L."/>
            <person name="Williams K.H."/>
            <person name="Hubbard S.S."/>
            <person name="Banfield J.F."/>
        </authorList>
    </citation>
    <scope>NUCLEOTIDE SEQUENCE [LARGE SCALE GENOMIC DNA]</scope>
</reference>
<feature type="transmembrane region" description="Helical" evidence="6">
    <location>
        <begin position="6"/>
        <end position="24"/>
    </location>
</feature>
<dbReference type="SMART" id="SM00388">
    <property type="entry name" value="HisKA"/>
    <property type="match status" value="1"/>
</dbReference>
<dbReference type="Proteomes" id="UP000178841">
    <property type="component" value="Unassembled WGS sequence"/>
</dbReference>
<keyword evidence="5" id="KW-0418">Kinase</keyword>
<dbReference type="InterPro" id="IPR031621">
    <property type="entry name" value="HisKA_7TM"/>
</dbReference>
<evidence type="ECO:0000256" key="5">
    <source>
        <dbReference type="ARBA" id="ARBA00022777"/>
    </source>
</evidence>
<keyword evidence="4" id="KW-0808">Transferase</keyword>
<dbReference type="SUPFAM" id="SSF47384">
    <property type="entry name" value="Homodimeric domain of signal transducing histidine kinase"/>
    <property type="match status" value="1"/>
</dbReference>
<dbReference type="PANTHER" id="PTHR43047">
    <property type="entry name" value="TWO-COMPONENT HISTIDINE PROTEIN KINASE"/>
    <property type="match status" value="1"/>
</dbReference>
<organism evidence="8 9">
    <name type="scientific">Candidatus Lloydbacteria bacterium RIFCSPHIGHO2_01_FULL_41_20</name>
    <dbReference type="NCBI Taxonomy" id="1798657"/>
    <lineage>
        <taxon>Bacteria</taxon>
        <taxon>Candidatus Lloydiibacteriota</taxon>
    </lineage>
</organism>
<comment type="catalytic activity">
    <reaction evidence="1">
        <text>ATP + protein L-histidine = ADP + protein N-phospho-L-histidine.</text>
        <dbReference type="EC" id="2.7.13.3"/>
    </reaction>
</comment>
<evidence type="ECO:0000256" key="2">
    <source>
        <dbReference type="ARBA" id="ARBA00012438"/>
    </source>
</evidence>
<evidence type="ECO:0000259" key="7">
    <source>
        <dbReference type="PROSITE" id="PS50109"/>
    </source>
</evidence>
<dbReference type="STRING" id="1798657.A2648_02475"/>
<dbReference type="FunFam" id="3.30.565.10:FF:000006">
    <property type="entry name" value="Sensor histidine kinase WalK"/>
    <property type="match status" value="1"/>
</dbReference>
<feature type="domain" description="Histidine kinase" evidence="7">
    <location>
        <begin position="307"/>
        <end position="529"/>
    </location>
</feature>
<sequence length="544" mass="61346">MNILSVTGLIIFIASIVLALYSLLNSKKRIHLIWSFFSFSVALWGFGIFEFAKTQNIEQSLFWWRVAEIGVILIPVFLTHFVYEFLGRTKVWFIFLLYSVSGVFIVLNLFTNLLIRNLRFSFDQFYYITATPLYTTLIVIFLGLAIYNICILYRAKKSASDIFRHQINYLLFSFVVGFVGGATSFLPVYEIDIYPVYNIAIVASALTVVYSMFRHKLLAIKVIATQFLIFSIWSFLLGRVLLAKDFEAMIIDSVLLVAVIIFGVLLIRSVLKEIETREKVEFLAQDLEKANARLKILDQQKSEFVSIASHQLRSPLTAITGYASMMAEGSFGVLGDKSKEAVRRIFESSKHLAKVVEDLLNVTKIEQGGMKFEFTKVDLRKMAKDLTEELTPNIEKAGLKLVLGDNGHHSYDVKADYEKLRQVMANLIDNAIKYTPKGEISVFLSEDDALGKVTLSVKDSGIGVPKELQTRLFEKFSRGSGISKINTGGSGLGLYVAKEIIDAHSGRIWVESNGEGKGSTFIMELEEYGHTEEARRASKFAEQL</sequence>
<dbReference type="GO" id="GO:0009927">
    <property type="term" value="F:histidine phosphotransfer kinase activity"/>
    <property type="evidence" value="ECO:0007669"/>
    <property type="project" value="TreeGrafter"/>
</dbReference>
<feature type="transmembrane region" description="Helical" evidence="6">
    <location>
        <begin position="220"/>
        <end position="242"/>
    </location>
</feature>
<feature type="transmembrane region" description="Helical" evidence="6">
    <location>
        <begin position="195"/>
        <end position="213"/>
    </location>
</feature>
<dbReference type="PANTHER" id="PTHR43047:SF72">
    <property type="entry name" value="OSMOSENSING HISTIDINE PROTEIN KINASE SLN1"/>
    <property type="match status" value="1"/>
</dbReference>
<dbReference type="Pfam" id="PF16927">
    <property type="entry name" value="HisKA_7TM"/>
    <property type="match status" value="1"/>
</dbReference>
<evidence type="ECO:0000256" key="1">
    <source>
        <dbReference type="ARBA" id="ARBA00000085"/>
    </source>
</evidence>
<dbReference type="CDD" id="cd00082">
    <property type="entry name" value="HisKA"/>
    <property type="match status" value="1"/>
</dbReference>